<organism evidence="1 2">
    <name type="scientific">Meganyctiphanes norvegica</name>
    <name type="common">Northern krill</name>
    <name type="synonym">Thysanopoda norvegica</name>
    <dbReference type="NCBI Taxonomy" id="48144"/>
    <lineage>
        <taxon>Eukaryota</taxon>
        <taxon>Metazoa</taxon>
        <taxon>Ecdysozoa</taxon>
        <taxon>Arthropoda</taxon>
        <taxon>Crustacea</taxon>
        <taxon>Multicrustacea</taxon>
        <taxon>Malacostraca</taxon>
        <taxon>Eumalacostraca</taxon>
        <taxon>Eucarida</taxon>
        <taxon>Euphausiacea</taxon>
        <taxon>Euphausiidae</taxon>
        <taxon>Meganyctiphanes</taxon>
    </lineage>
</organism>
<dbReference type="InterPro" id="IPR016024">
    <property type="entry name" value="ARM-type_fold"/>
</dbReference>
<name>A0AAV2QSV7_MEGNR</name>
<feature type="non-terminal residue" evidence="1">
    <location>
        <position position="391"/>
    </location>
</feature>
<dbReference type="GO" id="GO:0005634">
    <property type="term" value="C:nucleus"/>
    <property type="evidence" value="ECO:0007669"/>
    <property type="project" value="TreeGrafter"/>
</dbReference>
<dbReference type="Proteomes" id="UP001497623">
    <property type="component" value="Unassembled WGS sequence"/>
</dbReference>
<reference evidence="1 2" key="1">
    <citation type="submission" date="2024-05" db="EMBL/GenBank/DDBJ databases">
        <authorList>
            <person name="Wallberg A."/>
        </authorList>
    </citation>
    <scope>NUCLEOTIDE SEQUENCE [LARGE SCALE GENOMIC DNA]</scope>
</reference>
<keyword evidence="2" id="KW-1185">Reference proteome</keyword>
<evidence type="ECO:0000313" key="1">
    <source>
        <dbReference type="EMBL" id="CAL4096084.1"/>
    </source>
</evidence>
<dbReference type="SUPFAM" id="SSF48371">
    <property type="entry name" value="ARM repeat"/>
    <property type="match status" value="1"/>
</dbReference>
<dbReference type="AlphaFoldDB" id="A0AAV2QSV7"/>
<dbReference type="GO" id="GO:0016242">
    <property type="term" value="P:negative regulation of macroautophagy"/>
    <property type="evidence" value="ECO:0007669"/>
    <property type="project" value="TreeGrafter"/>
</dbReference>
<dbReference type="InterPro" id="IPR050517">
    <property type="entry name" value="DDR_Repair_Kinase"/>
</dbReference>
<sequence>MSNPKIMQFVEGLKSRSEEKRVKAAMDLQRYVTTELREQSLDEFLSFLDEFNHHIFEMISSNDINEKKGGIYAIMSLVDVDVGQKGQRISRFANYLRNLFNSVMDIKVMELTAKAVGRLALASGTLTAEYVEDLVKRSFEWLQGDRNEGRRHAAVLVLRELALSVPTYFFQQVQQFLDVIFNAVRDPKPAIREGAVAALRVALTITAQRETKEIPQIMWYKQCLTEVWSGFDDQNPLKDRNLTRDDRIHGSLLVLNELLRCSNNEWESLVQQLSHLTHCQAPPPKKEGMSSMMSRLRRGHTGSLSSSAQTPHEILNSLPSYPASTISGSENSILDQPCESTTCRDLLLEKYDSICTQVLNQRTSKNGLIQSALLQILPRLAALNKDKFAES</sequence>
<comment type="caution">
    <text evidence="1">The sequence shown here is derived from an EMBL/GenBank/DDBJ whole genome shotgun (WGS) entry which is preliminary data.</text>
</comment>
<dbReference type="PANTHER" id="PTHR11139:SF9">
    <property type="entry name" value="SERINE_THREONINE-PROTEIN KINASE MTOR"/>
    <property type="match status" value="1"/>
</dbReference>
<protein>
    <submittedName>
        <fullName evidence="1">Uncharacterized protein</fullName>
    </submittedName>
</protein>
<dbReference type="GO" id="GO:0004674">
    <property type="term" value="F:protein serine/threonine kinase activity"/>
    <property type="evidence" value="ECO:0007669"/>
    <property type="project" value="TreeGrafter"/>
</dbReference>
<dbReference type="GO" id="GO:0038202">
    <property type="term" value="P:TORC1 signaling"/>
    <property type="evidence" value="ECO:0007669"/>
    <property type="project" value="TreeGrafter"/>
</dbReference>
<evidence type="ECO:0000313" key="2">
    <source>
        <dbReference type="Proteomes" id="UP001497623"/>
    </source>
</evidence>
<proteinExistence type="predicted"/>
<dbReference type="InterPro" id="IPR011989">
    <property type="entry name" value="ARM-like"/>
</dbReference>
<dbReference type="Gene3D" id="1.25.10.10">
    <property type="entry name" value="Leucine-rich Repeat Variant"/>
    <property type="match status" value="1"/>
</dbReference>
<dbReference type="EMBL" id="CAXKWB010009788">
    <property type="protein sequence ID" value="CAL4096084.1"/>
    <property type="molecule type" value="Genomic_DNA"/>
</dbReference>
<accession>A0AAV2QSV7</accession>
<dbReference type="GO" id="GO:0031931">
    <property type="term" value="C:TORC1 complex"/>
    <property type="evidence" value="ECO:0007669"/>
    <property type="project" value="TreeGrafter"/>
</dbReference>
<gene>
    <name evidence="1" type="ORF">MNOR_LOCUS15566</name>
</gene>
<dbReference type="PANTHER" id="PTHR11139">
    <property type="entry name" value="ATAXIA TELANGIECTASIA MUTATED ATM -RELATED"/>
    <property type="match status" value="1"/>
</dbReference>
<dbReference type="GO" id="GO:0005737">
    <property type="term" value="C:cytoplasm"/>
    <property type="evidence" value="ECO:0007669"/>
    <property type="project" value="TreeGrafter"/>
</dbReference>
<dbReference type="GO" id="GO:0031932">
    <property type="term" value="C:TORC2 complex"/>
    <property type="evidence" value="ECO:0007669"/>
    <property type="project" value="TreeGrafter"/>
</dbReference>